<protein>
    <recommendedName>
        <fullName evidence="1">DUF8175 domain-containing protein</fullName>
    </recommendedName>
</protein>
<gene>
    <name evidence="2" type="ORF">AWN90_03790</name>
</gene>
<dbReference type="EMBL" id="LWGR01000015">
    <property type="protein sequence ID" value="KZM70414.1"/>
    <property type="molecule type" value="Genomic_DNA"/>
</dbReference>
<evidence type="ECO:0000313" key="2">
    <source>
        <dbReference type="EMBL" id="KZM70414.1"/>
    </source>
</evidence>
<dbReference type="STRING" id="455432.AWN90_03790"/>
<dbReference type="OrthoDB" id="4426844at2"/>
<dbReference type="AlphaFoldDB" id="A0A164JHP4"/>
<proteinExistence type="predicted"/>
<keyword evidence="3" id="KW-1185">Reference proteome</keyword>
<accession>A0A164JHP4</accession>
<name>A0A164JHP4_9NOCA</name>
<sequence length="211" mass="22061">MINTSIRRRTAVSVAAVGLVALTILTGCGRSTPPTGTTAPVVLPDLHAAPTNLRTTVFHGITLPIADQGPHHDDGTVATGFDHNPVGAALAGIHAIVRISVATDAEWPRIGQHMLAPGVGDAWALARAQLSAIAVVGTPPTVLGYRITRYRPDRADLGIYSRQSDKSLTCNTAVVGWQDDDWKLLFPDRPATPVVAAVASPPADMVSVTTS</sequence>
<feature type="domain" description="DUF8175" evidence="1">
    <location>
        <begin position="48"/>
        <end position="193"/>
    </location>
</feature>
<dbReference type="InterPro" id="IPR058488">
    <property type="entry name" value="DUF8175"/>
</dbReference>
<evidence type="ECO:0000313" key="3">
    <source>
        <dbReference type="Proteomes" id="UP000076512"/>
    </source>
</evidence>
<organism evidence="2 3">
    <name type="scientific">Nocardia terpenica</name>
    <dbReference type="NCBI Taxonomy" id="455432"/>
    <lineage>
        <taxon>Bacteria</taxon>
        <taxon>Bacillati</taxon>
        <taxon>Actinomycetota</taxon>
        <taxon>Actinomycetes</taxon>
        <taxon>Mycobacteriales</taxon>
        <taxon>Nocardiaceae</taxon>
        <taxon>Nocardia</taxon>
    </lineage>
</organism>
<dbReference type="PROSITE" id="PS51257">
    <property type="entry name" value="PROKAR_LIPOPROTEIN"/>
    <property type="match status" value="1"/>
</dbReference>
<evidence type="ECO:0000259" key="1">
    <source>
        <dbReference type="Pfam" id="PF26526"/>
    </source>
</evidence>
<dbReference type="Proteomes" id="UP000076512">
    <property type="component" value="Unassembled WGS sequence"/>
</dbReference>
<dbReference type="Pfam" id="PF26526">
    <property type="entry name" value="DUF8175"/>
    <property type="match status" value="1"/>
</dbReference>
<dbReference type="RefSeq" id="WP_156673818.1">
    <property type="nucleotide sequence ID" value="NZ_JABMCZ010000003.1"/>
</dbReference>
<comment type="caution">
    <text evidence="2">The sequence shown here is derived from an EMBL/GenBank/DDBJ whole genome shotgun (WGS) entry which is preliminary data.</text>
</comment>
<reference evidence="2 3" key="1">
    <citation type="submission" date="2016-04" db="EMBL/GenBank/DDBJ databases">
        <authorList>
            <person name="Evans L.H."/>
            <person name="Alamgir A."/>
            <person name="Owens N."/>
            <person name="Weber N.D."/>
            <person name="Virtaneva K."/>
            <person name="Barbian K."/>
            <person name="Babar A."/>
            <person name="Rosenke K."/>
        </authorList>
    </citation>
    <scope>NUCLEOTIDE SEQUENCE [LARGE SCALE GENOMIC DNA]</scope>
    <source>
        <strain evidence="2 3">IFM 0406</strain>
    </source>
</reference>